<feature type="domain" description="Putative host cell surface-exposed lipoprotein Ltp-like HTH region" evidence="2">
    <location>
        <begin position="140"/>
        <end position="182"/>
    </location>
</feature>
<dbReference type="Proteomes" id="UP000006158">
    <property type="component" value="Chromosome"/>
</dbReference>
<dbReference type="Pfam" id="PF07553">
    <property type="entry name" value="Lipoprotein_Ltp"/>
    <property type="match status" value="2"/>
</dbReference>
<reference evidence="3 4" key="2">
    <citation type="journal article" date="2009" name="Genome Res.">
        <title>Ortho-proteogenomics: multiple proteomes investigation through orthology and a new MS-based protocol.</title>
        <authorList>
            <person name="Gallien S."/>
            <person name="Perrodou E."/>
            <person name="Carapito C."/>
            <person name="Deshayes C."/>
            <person name="Reyrat J.M."/>
            <person name="Van Dorsselaer A."/>
            <person name="Poch O."/>
            <person name="Schaeffer C."/>
            <person name="Lecompte O."/>
        </authorList>
    </citation>
    <scope>NUCLEOTIDE SEQUENCE [LARGE SCALE GENOMIC DNA]</scope>
    <source>
        <strain evidence="4">ATCC 700084 / mc(2)155</strain>
    </source>
</reference>
<dbReference type="AlphaFoldDB" id="I7G553"/>
<dbReference type="InterPro" id="IPR036388">
    <property type="entry name" value="WH-like_DNA-bd_sf"/>
</dbReference>
<dbReference type="PATRIC" id="fig|246196.56.peg.1275"/>
<feature type="domain" description="Putative host cell surface-exposed lipoprotein Ltp-like HTH region" evidence="2">
    <location>
        <begin position="185"/>
        <end position="225"/>
    </location>
</feature>
<dbReference type="Gene3D" id="1.10.10.10">
    <property type="entry name" value="Winged helix-like DNA-binding domain superfamily/Winged helix DNA-binding domain"/>
    <property type="match status" value="2"/>
</dbReference>
<reference evidence="3 4" key="1">
    <citation type="journal article" date="2007" name="Genome Biol.">
        <title>Interrupted coding sequences in Mycobacterium smegmatis: authentic mutations or sequencing errors?</title>
        <authorList>
            <person name="Deshayes C."/>
            <person name="Perrodou E."/>
            <person name="Gallien S."/>
            <person name="Euphrasie D."/>
            <person name="Schaeffer C."/>
            <person name="Van-Dorsselaer A."/>
            <person name="Poch O."/>
            <person name="Lecompte O."/>
            <person name="Reyrat J.M."/>
        </authorList>
    </citation>
    <scope>NUCLEOTIDE SEQUENCE [LARGE SCALE GENOMIC DNA]</scope>
    <source>
        <strain evidence="4">ATCC 700084 / mc(2)155</strain>
    </source>
</reference>
<keyword evidence="1" id="KW-0812">Transmembrane</keyword>
<accession>I7G553</accession>
<feature type="transmembrane region" description="Helical" evidence="1">
    <location>
        <begin position="75"/>
        <end position="98"/>
    </location>
</feature>
<evidence type="ECO:0000313" key="4">
    <source>
        <dbReference type="Proteomes" id="UP000006158"/>
    </source>
</evidence>
<keyword evidence="1" id="KW-1133">Transmembrane helix</keyword>
<evidence type="ECO:0000259" key="2">
    <source>
        <dbReference type="Pfam" id="PF07553"/>
    </source>
</evidence>
<dbReference type="EMBL" id="CP001663">
    <property type="protein sequence ID" value="AFP37704.1"/>
    <property type="molecule type" value="Genomic_DNA"/>
</dbReference>
<keyword evidence="1" id="KW-0472">Membrane</keyword>
<organism evidence="3 4">
    <name type="scientific">Mycolicibacterium smegmatis (strain ATCC 700084 / mc(2)155)</name>
    <name type="common">Mycobacterium smegmatis</name>
    <dbReference type="NCBI Taxonomy" id="246196"/>
    <lineage>
        <taxon>Bacteria</taxon>
        <taxon>Bacillati</taxon>
        <taxon>Actinomycetota</taxon>
        <taxon>Actinomycetes</taxon>
        <taxon>Mycobacteriales</taxon>
        <taxon>Mycobacteriaceae</taxon>
        <taxon>Mycolicibacterium</taxon>
    </lineage>
</organism>
<evidence type="ECO:0000256" key="1">
    <source>
        <dbReference type="SAM" id="Phobius"/>
    </source>
</evidence>
<protein>
    <recommendedName>
        <fullName evidence="2">Putative host cell surface-exposed lipoprotein Ltp-like HTH region domain-containing protein</fullName>
    </recommendedName>
</protein>
<gene>
    <name evidence="3" type="ordered locus">MSMEI_1228</name>
</gene>
<sequence length="231" mass="24548">MNKRLLVGGVCHSVRLACASAFEQGLEHTMTGFPVNADATMHHDGARPVSDRCALGAQRRGGSPTLPKRRFLDTLAAGLLLAIGSIGVWVITACAGGAHMAAPSVQLTGAVTSVEERGEPSVRAFSGPMIPLEPASTVSQRNAVRTAEDYLDYTAFSREGLIQQLEYEGFSTEDATFAVDHITVDWNEQAARAAEDYLDYSGFSRSGLIDQLEYDGFTPAQAAYGATAAGF</sequence>
<name>I7G553_MYCS2</name>
<dbReference type="InterPro" id="IPR011434">
    <property type="entry name" value="Ltp-like_HTH"/>
</dbReference>
<proteinExistence type="predicted"/>
<evidence type="ECO:0000313" key="3">
    <source>
        <dbReference type="EMBL" id="AFP37704.1"/>
    </source>
</evidence>
<dbReference type="KEGG" id="msg:MSMEI_1228"/>